<comment type="caution">
    <text evidence="1">The sequence shown here is derived from an EMBL/GenBank/DDBJ whole genome shotgun (WGS) entry which is preliminary data.</text>
</comment>
<organism evidence="1 2">
    <name type="scientific">Phaeovulum veldkampii DSM 11550</name>
    <dbReference type="NCBI Taxonomy" id="1185920"/>
    <lineage>
        <taxon>Bacteria</taxon>
        <taxon>Pseudomonadati</taxon>
        <taxon>Pseudomonadota</taxon>
        <taxon>Alphaproteobacteria</taxon>
        <taxon>Rhodobacterales</taxon>
        <taxon>Paracoccaceae</taxon>
        <taxon>Phaeovulum</taxon>
    </lineage>
</organism>
<dbReference type="OrthoDB" id="7689228at2"/>
<evidence type="ECO:0000313" key="2">
    <source>
        <dbReference type="Proteomes" id="UP000241899"/>
    </source>
</evidence>
<reference evidence="1 2" key="1">
    <citation type="submission" date="2018-03" db="EMBL/GenBank/DDBJ databases">
        <title>Rhodobacter veldkampii.</title>
        <authorList>
            <person name="Meyer T.E."/>
            <person name="Miller S."/>
            <person name="Lodha T."/>
            <person name="Gandham S."/>
            <person name="Chintalapati S."/>
            <person name="Chintalapati V.R."/>
        </authorList>
    </citation>
    <scope>NUCLEOTIDE SEQUENCE [LARGE SCALE GENOMIC DNA]</scope>
    <source>
        <strain evidence="1 2">DSM 11550</strain>
    </source>
</reference>
<accession>A0A2T4JM09</accession>
<evidence type="ECO:0000313" key="1">
    <source>
        <dbReference type="EMBL" id="PTE18912.1"/>
    </source>
</evidence>
<proteinExistence type="predicted"/>
<gene>
    <name evidence="1" type="ORF">C5F46_01745</name>
</gene>
<dbReference type="Proteomes" id="UP000241899">
    <property type="component" value="Unassembled WGS sequence"/>
</dbReference>
<protein>
    <recommendedName>
        <fullName evidence="3">MarR family transcriptional regulator</fullName>
    </recommendedName>
</protein>
<sequence>MMKTPHTLLSSMSQLRALLFGVEVEAGLQKLSAPERDVLYAAMSAHLSRDGFVRSDEIRGNALAEHLTDPTFQRALRSLVEKGYLRKAPGYKRGAYILS</sequence>
<name>A0A2T4JM09_9RHOB</name>
<dbReference type="AlphaFoldDB" id="A0A2T4JM09"/>
<keyword evidence="2" id="KW-1185">Reference proteome</keyword>
<dbReference type="RefSeq" id="WP_107323650.1">
    <property type="nucleotide sequence ID" value="NZ_SNYP01000001.1"/>
</dbReference>
<dbReference type="EMBL" id="PZKF01000003">
    <property type="protein sequence ID" value="PTE18912.1"/>
    <property type="molecule type" value="Genomic_DNA"/>
</dbReference>
<evidence type="ECO:0008006" key="3">
    <source>
        <dbReference type="Google" id="ProtNLM"/>
    </source>
</evidence>